<gene>
    <name evidence="1" type="ORF">M378DRAFT_357744</name>
</gene>
<keyword evidence="2" id="KW-1185">Reference proteome</keyword>
<protein>
    <submittedName>
        <fullName evidence="1">Uncharacterized protein</fullName>
    </submittedName>
</protein>
<organism evidence="1 2">
    <name type="scientific">Amanita muscaria (strain Koide BX008)</name>
    <dbReference type="NCBI Taxonomy" id="946122"/>
    <lineage>
        <taxon>Eukaryota</taxon>
        <taxon>Fungi</taxon>
        <taxon>Dikarya</taxon>
        <taxon>Basidiomycota</taxon>
        <taxon>Agaricomycotina</taxon>
        <taxon>Agaricomycetes</taxon>
        <taxon>Agaricomycetidae</taxon>
        <taxon>Agaricales</taxon>
        <taxon>Pluteineae</taxon>
        <taxon>Amanitaceae</taxon>
        <taxon>Amanita</taxon>
    </lineage>
</organism>
<dbReference type="Proteomes" id="UP000054549">
    <property type="component" value="Unassembled WGS sequence"/>
</dbReference>
<dbReference type="AlphaFoldDB" id="A0A0C2W9L3"/>
<accession>A0A0C2W9L3</accession>
<name>A0A0C2W9L3_AMAMK</name>
<dbReference type="HOGENOM" id="CLU_1885242_0_0_1"/>
<evidence type="ECO:0000313" key="2">
    <source>
        <dbReference type="Proteomes" id="UP000054549"/>
    </source>
</evidence>
<evidence type="ECO:0000313" key="1">
    <source>
        <dbReference type="EMBL" id="KIL57902.1"/>
    </source>
</evidence>
<sequence>MGIFPPLLRSLCLRTRRKLICRNAKALSWISFRDNRFGGNFYGRRAGVQIGNRAANVLISTRVSTSDICISPNSQLSSHCTGSSAHTHFSVHSPKEETKSIGSLSALESSFLAGVLVHLLASRCIIRLGPLFAGE</sequence>
<dbReference type="InParanoid" id="A0A0C2W9L3"/>
<dbReference type="EMBL" id="KN818354">
    <property type="protein sequence ID" value="KIL57902.1"/>
    <property type="molecule type" value="Genomic_DNA"/>
</dbReference>
<proteinExistence type="predicted"/>
<reference evidence="1 2" key="1">
    <citation type="submission" date="2014-04" db="EMBL/GenBank/DDBJ databases">
        <title>Evolutionary Origins and Diversification of the Mycorrhizal Mutualists.</title>
        <authorList>
            <consortium name="DOE Joint Genome Institute"/>
            <consortium name="Mycorrhizal Genomics Consortium"/>
            <person name="Kohler A."/>
            <person name="Kuo A."/>
            <person name="Nagy L.G."/>
            <person name="Floudas D."/>
            <person name="Copeland A."/>
            <person name="Barry K.W."/>
            <person name="Cichocki N."/>
            <person name="Veneault-Fourrey C."/>
            <person name="LaButti K."/>
            <person name="Lindquist E.A."/>
            <person name="Lipzen A."/>
            <person name="Lundell T."/>
            <person name="Morin E."/>
            <person name="Murat C."/>
            <person name="Riley R."/>
            <person name="Ohm R."/>
            <person name="Sun H."/>
            <person name="Tunlid A."/>
            <person name="Henrissat B."/>
            <person name="Grigoriev I.V."/>
            <person name="Hibbett D.S."/>
            <person name="Martin F."/>
        </authorList>
    </citation>
    <scope>NUCLEOTIDE SEQUENCE [LARGE SCALE GENOMIC DNA]</scope>
    <source>
        <strain evidence="1 2">Koide BX008</strain>
    </source>
</reference>